<dbReference type="Pfam" id="PF03466">
    <property type="entry name" value="LysR_substrate"/>
    <property type="match status" value="1"/>
</dbReference>
<dbReference type="EMBL" id="PDOE01000032">
    <property type="protein sequence ID" value="RKL64852.1"/>
    <property type="molecule type" value="Genomic_DNA"/>
</dbReference>
<organism evidence="6 7">
    <name type="scientific">Salipaludibacillus neizhouensis</name>
    <dbReference type="NCBI Taxonomy" id="885475"/>
    <lineage>
        <taxon>Bacteria</taxon>
        <taxon>Bacillati</taxon>
        <taxon>Bacillota</taxon>
        <taxon>Bacilli</taxon>
        <taxon>Bacillales</taxon>
        <taxon>Bacillaceae</taxon>
    </lineage>
</organism>
<evidence type="ECO:0000256" key="3">
    <source>
        <dbReference type="ARBA" id="ARBA00023125"/>
    </source>
</evidence>
<protein>
    <submittedName>
        <fullName evidence="6">LysR family transcriptional regulator</fullName>
    </submittedName>
</protein>
<sequence length="283" mass="31949">MELTDLKIFLTVADERNVSKSAVILGYVQSNITNRIKKLETELGSPLFYRHPKGVTLTDKGEIFYDHAASIMKRAEEAIAAVQESEDFSGTLSIGMVETLASHKFMSILSDFQQNYANVSLSLNTGTSPKLLEQVQKYQLDAAFVTGEVKATNVSVEYTIEDIVSVITSKSKQEEDYSRNWVVFPEGCPFRKTLNQWMERRGMKPINFIEVTTLDTLLNCVKSGLASAVLPMSVISEDQKNEYSMTLLPVEHRYMNTHLVRPKDLSMNKVLSSFIEKIQQNEL</sequence>
<keyword evidence="3" id="KW-0238">DNA-binding</keyword>
<evidence type="ECO:0000256" key="2">
    <source>
        <dbReference type="ARBA" id="ARBA00023015"/>
    </source>
</evidence>
<dbReference type="FunFam" id="1.10.10.10:FF:000001">
    <property type="entry name" value="LysR family transcriptional regulator"/>
    <property type="match status" value="1"/>
</dbReference>
<keyword evidence="4" id="KW-0804">Transcription</keyword>
<proteinExistence type="inferred from homology"/>
<dbReference type="Pfam" id="PF00126">
    <property type="entry name" value="HTH_1"/>
    <property type="match status" value="1"/>
</dbReference>
<dbReference type="PANTHER" id="PTHR30126:SF40">
    <property type="entry name" value="HTH-TYPE TRANSCRIPTIONAL REGULATOR GLTR"/>
    <property type="match status" value="1"/>
</dbReference>
<evidence type="ECO:0000256" key="1">
    <source>
        <dbReference type="ARBA" id="ARBA00009437"/>
    </source>
</evidence>
<dbReference type="GO" id="GO:0003700">
    <property type="term" value="F:DNA-binding transcription factor activity"/>
    <property type="evidence" value="ECO:0007669"/>
    <property type="project" value="InterPro"/>
</dbReference>
<evidence type="ECO:0000313" key="6">
    <source>
        <dbReference type="EMBL" id="RKL64852.1"/>
    </source>
</evidence>
<dbReference type="OrthoDB" id="9803735at2"/>
<dbReference type="InterPro" id="IPR036388">
    <property type="entry name" value="WH-like_DNA-bd_sf"/>
</dbReference>
<accession>A0A3A9K303</accession>
<evidence type="ECO:0000259" key="5">
    <source>
        <dbReference type="PROSITE" id="PS50931"/>
    </source>
</evidence>
<dbReference type="SUPFAM" id="SSF53850">
    <property type="entry name" value="Periplasmic binding protein-like II"/>
    <property type="match status" value="1"/>
</dbReference>
<reference evidence="6 7" key="1">
    <citation type="submission" date="2017-10" db="EMBL/GenBank/DDBJ databases">
        <title>Bacillus sp. nov., a halophilic bacterium isolated from a Keqin Lake.</title>
        <authorList>
            <person name="Wang H."/>
        </authorList>
    </citation>
    <scope>NUCLEOTIDE SEQUENCE [LARGE SCALE GENOMIC DNA]</scope>
    <source>
        <strain evidence="6 7">KCTC 13187</strain>
    </source>
</reference>
<dbReference type="SUPFAM" id="SSF46785">
    <property type="entry name" value="Winged helix' DNA-binding domain"/>
    <property type="match status" value="1"/>
</dbReference>
<dbReference type="PANTHER" id="PTHR30126">
    <property type="entry name" value="HTH-TYPE TRANSCRIPTIONAL REGULATOR"/>
    <property type="match status" value="1"/>
</dbReference>
<evidence type="ECO:0000313" key="7">
    <source>
        <dbReference type="Proteomes" id="UP000281498"/>
    </source>
</evidence>
<comment type="similarity">
    <text evidence="1">Belongs to the LysR transcriptional regulatory family.</text>
</comment>
<dbReference type="PROSITE" id="PS50931">
    <property type="entry name" value="HTH_LYSR"/>
    <property type="match status" value="1"/>
</dbReference>
<dbReference type="GO" id="GO:0000976">
    <property type="term" value="F:transcription cis-regulatory region binding"/>
    <property type="evidence" value="ECO:0007669"/>
    <property type="project" value="TreeGrafter"/>
</dbReference>
<dbReference type="InterPro" id="IPR036390">
    <property type="entry name" value="WH_DNA-bd_sf"/>
</dbReference>
<keyword evidence="7" id="KW-1185">Reference proteome</keyword>
<dbReference type="InterPro" id="IPR005119">
    <property type="entry name" value="LysR_subst-bd"/>
</dbReference>
<dbReference type="RefSeq" id="WP_110937844.1">
    <property type="nucleotide sequence ID" value="NZ_KZ614147.1"/>
</dbReference>
<dbReference type="InterPro" id="IPR000847">
    <property type="entry name" value="LysR_HTH_N"/>
</dbReference>
<evidence type="ECO:0000256" key="4">
    <source>
        <dbReference type="ARBA" id="ARBA00023163"/>
    </source>
</evidence>
<feature type="domain" description="HTH lysR-type" evidence="5">
    <location>
        <begin position="1"/>
        <end position="58"/>
    </location>
</feature>
<comment type="caution">
    <text evidence="6">The sequence shown here is derived from an EMBL/GenBank/DDBJ whole genome shotgun (WGS) entry which is preliminary data.</text>
</comment>
<dbReference type="AlphaFoldDB" id="A0A3A9K303"/>
<dbReference type="Gene3D" id="1.10.10.10">
    <property type="entry name" value="Winged helix-like DNA-binding domain superfamily/Winged helix DNA-binding domain"/>
    <property type="match status" value="1"/>
</dbReference>
<dbReference type="Gene3D" id="3.40.190.10">
    <property type="entry name" value="Periplasmic binding protein-like II"/>
    <property type="match status" value="2"/>
</dbReference>
<keyword evidence="2" id="KW-0805">Transcription regulation</keyword>
<name>A0A3A9K303_9BACI</name>
<gene>
    <name evidence="6" type="ORF">CR203_23980</name>
</gene>
<dbReference type="Proteomes" id="UP000281498">
    <property type="component" value="Unassembled WGS sequence"/>
</dbReference>